<dbReference type="CDD" id="cd00377">
    <property type="entry name" value="ICL_PEPM"/>
    <property type="match status" value="1"/>
</dbReference>
<name>K5VEP1_PHACS</name>
<gene>
    <name evidence="1" type="ORF">PHACADRAFT_84143</name>
</gene>
<evidence type="ECO:0008006" key="3">
    <source>
        <dbReference type="Google" id="ProtNLM"/>
    </source>
</evidence>
<accession>K5VEP1</accession>
<evidence type="ECO:0000313" key="1">
    <source>
        <dbReference type="EMBL" id="EKM61496.1"/>
    </source>
</evidence>
<dbReference type="Gene3D" id="3.20.20.60">
    <property type="entry name" value="Phosphoenolpyruvate-binding domains"/>
    <property type="match status" value="1"/>
</dbReference>
<proteinExistence type="predicted"/>
<dbReference type="KEGG" id="pco:PHACADRAFT_84143"/>
<dbReference type="PANTHER" id="PTHR42905:SF2">
    <property type="entry name" value="PHOSPHOENOLPYRUVATE CARBOXYLASE FAMILY PROTEIN"/>
    <property type="match status" value="1"/>
</dbReference>
<reference evidence="1 2" key="1">
    <citation type="journal article" date="2012" name="BMC Genomics">
        <title>Comparative genomics of the white-rot fungi, Phanerochaete carnosa and P. chrysosporium, to elucidate the genetic basis of the distinct wood types they colonize.</title>
        <authorList>
            <person name="Suzuki H."/>
            <person name="MacDonald J."/>
            <person name="Syed K."/>
            <person name="Salamov A."/>
            <person name="Hori C."/>
            <person name="Aerts A."/>
            <person name="Henrissat B."/>
            <person name="Wiebenga A."/>
            <person name="vanKuyk P.A."/>
            <person name="Barry K."/>
            <person name="Lindquist E."/>
            <person name="LaButti K."/>
            <person name="Lapidus A."/>
            <person name="Lucas S."/>
            <person name="Coutinho P."/>
            <person name="Gong Y."/>
            <person name="Samejima M."/>
            <person name="Mahadevan R."/>
            <person name="Abou-Zaid M."/>
            <person name="de Vries R.P."/>
            <person name="Igarashi K."/>
            <person name="Yadav J.S."/>
            <person name="Grigoriev I.V."/>
            <person name="Master E.R."/>
        </authorList>
    </citation>
    <scope>NUCLEOTIDE SEQUENCE [LARGE SCALE GENOMIC DNA]</scope>
    <source>
        <strain evidence="1 2">HHB-10118-sp</strain>
    </source>
</reference>
<dbReference type="AlphaFoldDB" id="K5VEP1"/>
<dbReference type="Pfam" id="PF13714">
    <property type="entry name" value="PEP_mutase"/>
    <property type="match status" value="1"/>
</dbReference>
<sequence>MPKRLRELLEKGTRSRVQTLPVVHLAHEETIADGCTICPGVFDGISAHLANSAGFDCLYLAGSGASGSVIGEPDLSVITADELANTGRMMVGVSTVPIIADADTGFGGPLNVARTMSMYEAAGVAGCHIEDQTFPKRCGQLTGKDVVSMEEYLERIRAAVKARRNPDFVIIARTDARNATMFGGEKAGEEAFEEGVKRLKAACAAGADVAFMESPRTRDECERLVKAMHPHPVMINVLPNGLTGNYTTNDCTNMGFKLAIYPCTGFIPATIAMKKAYQNLKDKGTDLDDCQGWQIKDFFEHVGLKQSWEFDREVAEEVKNEIKPGKYEELSSQALF</sequence>
<keyword evidence="2" id="KW-1185">Reference proteome</keyword>
<protein>
    <recommendedName>
        <fullName evidence="3">Methylisocitrate lyase</fullName>
    </recommendedName>
</protein>
<dbReference type="InterPro" id="IPR040442">
    <property type="entry name" value="Pyrv_kinase-like_dom_sf"/>
</dbReference>
<dbReference type="PANTHER" id="PTHR42905">
    <property type="entry name" value="PHOSPHOENOLPYRUVATE CARBOXYLASE"/>
    <property type="match status" value="1"/>
</dbReference>
<dbReference type="Proteomes" id="UP000008370">
    <property type="component" value="Unassembled WGS sequence"/>
</dbReference>
<dbReference type="OrthoDB" id="1923844at2759"/>
<dbReference type="STRING" id="650164.K5VEP1"/>
<organism evidence="1 2">
    <name type="scientific">Phanerochaete carnosa (strain HHB-10118-sp)</name>
    <name type="common">White-rot fungus</name>
    <name type="synonym">Peniophora carnosa</name>
    <dbReference type="NCBI Taxonomy" id="650164"/>
    <lineage>
        <taxon>Eukaryota</taxon>
        <taxon>Fungi</taxon>
        <taxon>Dikarya</taxon>
        <taxon>Basidiomycota</taxon>
        <taxon>Agaricomycotina</taxon>
        <taxon>Agaricomycetes</taxon>
        <taxon>Polyporales</taxon>
        <taxon>Phanerochaetaceae</taxon>
        <taxon>Phanerochaete</taxon>
    </lineage>
</organism>
<dbReference type="GO" id="GO:0003824">
    <property type="term" value="F:catalytic activity"/>
    <property type="evidence" value="ECO:0007669"/>
    <property type="project" value="InterPro"/>
</dbReference>
<dbReference type="InParanoid" id="K5VEP1"/>
<dbReference type="InterPro" id="IPR015813">
    <property type="entry name" value="Pyrv/PenolPyrv_kinase-like_dom"/>
</dbReference>
<dbReference type="RefSeq" id="XP_007390907.1">
    <property type="nucleotide sequence ID" value="XM_007390845.1"/>
</dbReference>
<evidence type="ECO:0000313" key="2">
    <source>
        <dbReference type="Proteomes" id="UP000008370"/>
    </source>
</evidence>
<dbReference type="InterPro" id="IPR039556">
    <property type="entry name" value="ICL/PEPM"/>
</dbReference>
<dbReference type="EMBL" id="JH930468">
    <property type="protein sequence ID" value="EKM61496.1"/>
    <property type="molecule type" value="Genomic_DNA"/>
</dbReference>
<dbReference type="GeneID" id="18920434"/>
<dbReference type="SUPFAM" id="SSF51621">
    <property type="entry name" value="Phosphoenolpyruvate/pyruvate domain"/>
    <property type="match status" value="1"/>
</dbReference>
<dbReference type="HOGENOM" id="CLU_027389_3_2_1"/>